<evidence type="ECO:0000259" key="11">
    <source>
        <dbReference type="Pfam" id="PF02870"/>
    </source>
</evidence>
<evidence type="ECO:0000256" key="7">
    <source>
        <dbReference type="ARBA" id="ARBA00023204"/>
    </source>
</evidence>
<name>A0AAP3ARD9_RIEAN</name>
<accession>A0AAP3ARD9</accession>
<dbReference type="InterPro" id="IPR008332">
    <property type="entry name" value="MethylG_MeTrfase_N"/>
</dbReference>
<dbReference type="InterPro" id="IPR036388">
    <property type="entry name" value="WH-like_DNA-bd_sf"/>
</dbReference>
<dbReference type="GO" id="GO:0006307">
    <property type="term" value="P:DNA alkylation repair"/>
    <property type="evidence" value="ECO:0007669"/>
    <property type="project" value="UniProtKB-UniRule"/>
</dbReference>
<organism evidence="12 13">
    <name type="scientific">Riemerella anatipestifer</name>
    <name type="common">Moraxella anatipestifer</name>
    <dbReference type="NCBI Taxonomy" id="34085"/>
    <lineage>
        <taxon>Bacteria</taxon>
        <taxon>Pseudomonadati</taxon>
        <taxon>Bacteroidota</taxon>
        <taxon>Flavobacteriia</taxon>
        <taxon>Flavobacteriales</taxon>
        <taxon>Weeksellaceae</taxon>
        <taxon>Riemerella</taxon>
    </lineage>
</organism>
<comment type="similarity">
    <text evidence="2 9">Belongs to the MGMT family.</text>
</comment>
<evidence type="ECO:0000256" key="2">
    <source>
        <dbReference type="ARBA" id="ARBA00008711"/>
    </source>
</evidence>
<dbReference type="InterPro" id="IPR023546">
    <property type="entry name" value="MGMT"/>
</dbReference>
<evidence type="ECO:0000256" key="1">
    <source>
        <dbReference type="ARBA" id="ARBA00001286"/>
    </source>
</evidence>
<comment type="subcellular location">
    <subcellularLocation>
        <location evidence="9">Cytoplasm</location>
    </subcellularLocation>
</comment>
<dbReference type="AlphaFoldDB" id="A0AAP3ARD9"/>
<evidence type="ECO:0000256" key="4">
    <source>
        <dbReference type="ARBA" id="ARBA00022603"/>
    </source>
</evidence>
<feature type="active site" description="Nucleophile; methyl group acceptor" evidence="9">
    <location>
        <position position="137"/>
    </location>
</feature>
<dbReference type="HAMAP" id="MF_00772">
    <property type="entry name" value="OGT"/>
    <property type="match status" value="1"/>
</dbReference>
<dbReference type="SUPFAM" id="SSF46767">
    <property type="entry name" value="Methylated DNA-protein cysteine methyltransferase, C-terminal domain"/>
    <property type="match status" value="1"/>
</dbReference>
<dbReference type="Pfam" id="PF02870">
    <property type="entry name" value="Methyltransf_1N"/>
    <property type="match status" value="1"/>
</dbReference>
<evidence type="ECO:0000259" key="10">
    <source>
        <dbReference type="Pfam" id="PF01035"/>
    </source>
</evidence>
<feature type="domain" description="Methylated-DNA-[protein]-cysteine S-methyltransferase DNA binding" evidence="10">
    <location>
        <begin position="86"/>
        <end position="165"/>
    </location>
</feature>
<keyword evidence="7 9" id="KW-0234">DNA repair</keyword>
<dbReference type="SUPFAM" id="SSF53155">
    <property type="entry name" value="Methylated DNA-protein cysteine methyltransferase domain"/>
    <property type="match status" value="1"/>
</dbReference>
<gene>
    <name evidence="12" type="ORF">OKE68_06990</name>
</gene>
<dbReference type="EMBL" id="JAOZYT010000038">
    <property type="protein sequence ID" value="MCW0524054.1"/>
    <property type="molecule type" value="Genomic_DNA"/>
</dbReference>
<keyword evidence="6 9" id="KW-0227">DNA damage</keyword>
<dbReference type="RefSeq" id="WP_064970565.1">
    <property type="nucleotide sequence ID" value="NZ_CP029760.1"/>
</dbReference>
<evidence type="ECO:0000313" key="13">
    <source>
        <dbReference type="Proteomes" id="UP001207440"/>
    </source>
</evidence>
<protein>
    <recommendedName>
        <fullName evidence="9">Methylated-DNA--protein-cysteine methyltransferase</fullName>
        <ecNumber evidence="9">2.1.1.63</ecNumber>
    </recommendedName>
    <alternativeName>
        <fullName evidence="9">6-O-methylguanine-DNA methyltransferase</fullName>
        <shortName evidence="9">MGMT</shortName>
    </alternativeName>
    <alternativeName>
        <fullName evidence="9">O-6-methylguanine-DNA-alkyltransferase</fullName>
    </alternativeName>
</protein>
<dbReference type="EC" id="2.1.1.63" evidence="9"/>
<dbReference type="PANTHER" id="PTHR10815">
    <property type="entry name" value="METHYLATED-DNA--PROTEIN-CYSTEINE METHYLTRANSFERASE"/>
    <property type="match status" value="1"/>
</dbReference>
<keyword evidence="5 9" id="KW-0808">Transferase</keyword>
<evidence type="ECO:0000256" key="9">
    <source>
        <dbReference type="HAMAP-Rule" id="MF_00772"/>
    </source>
</evidence>
<comment type="catalytic activity">
    <reaction evidence="8 9">
        <text>a 6-O-methyl-2'-deoxyguanosine in DNA + L-cysteinyl-[protein] = S-methyl-L-cysteinyl-[protein] + a 2'-deoxyguanosine in DNA</text>
        <dbReference type="Rhea" id="RHEA:24000"/>
        <dbReference type="Rhea" id="RHEA-COMP:10131"/>
        <dbReference type="Rhea" id="RHEA-COMP:10132"/>
        <dbReference type="Rhea" id="RHEA-COMP:11367"/>
        <dbReference type="Rhea" id="RHEA-COMP:11368"/>
        <dbReference type="ChEBI" id="CHEBI:29950"/>
        <dbReference type="ChEBI" id="CHEBI:82612"/>
        <dbReference type="ChEBI" id="CHEBI:85445"/>
        <dbReference type="ChEBI" id="CHEBI:85448"/>
        <dbReference type="EC" id="2.1.1.63"/>
    </reaction>
</comment>
<evidence type="ECO:0000256" key="6">
    <source>
        <dbReference type="ARBA" id="ARBA00022763"/>
    </source>
</evidence>
<dbReference type="NCBIfam" id="TIGR00589">
    <property type="entry name" value="ogt"/>
    <property type="match status" value="1"/>
</dbReference>
<evidence type="ECO:0000256" key="8">
    <source>
        <dbReference type="ARBA" id="ARBA00049348"/>
    </source>
</evidence>
<evidence type="ECO:0000256" key="5">
    <source>
        <dbReference type="ARBA" id="ARBA00022679"/>
    </source>
</evidence>
<dbReference type="GO" id="GO:0032259">
    <property type="term" value="P:methylation"/>
    <property type="evidence" value="ECO:0007669"/>
    <property type="project" value="UniProtKB-KW"/>
</dbReference>
<dbReference type="Gene3D" id="1.10.10.10">
    <property type="entry name" value="Winged helix-like DNA-binding domain superfamily/Winged helix DNA-binding domain"/>
    <property type="match status" value="1"/>
</dbReference>
<dbReference type="GO" id="GO:0003908">
    <property type="term" value="F:methylated-DNA-[protein]-cysteine S-methyltransferase activity"/>
    <property type="evidence" value="ECO:0007669"/>
    <property type="project" value="UniProtKB-UniRule"/>
</dbReference>
<dbReference type="FunFam" id="1.10.10.10:FF:000214">
    <property type="entry name" value="Methylated-DNA--protein-cysteine methyltransferase"/>
    <property type="match status" value="1"/>
</dbReference>
<dbReference type="GO" id="GO:0005737">
    <property type="term" value="C:cytoplasm"/>
    <property type="evidence" value="ECO:0007669"/>
    <property type="project" value="UniProtKB-SubCell"/>
</dbReference>
<dbReference type="InterPro" id="IPR036631">
    <property type="entry name" value="MGMT_N_sf"/>
</dbReference>
<comment type="function">
    <text evidence="9">Involved in the cellular defense against the biological effects of O6-methylguanine (O6-MeG) and O4-methylthymine (O4-MeT) in DNA. Repairs the methylated nucleobase in DNA by stoichiometrically transferring the methyl group to a cysteine residue in the enzyme. This is a suicide reaction: the enzyme is irreversibly inactivated.</text>
</comment>
<keyword evidence="3 9" id="KW-0963">Cytoplasm</keyword>
<keyword evidence="4 9" id="KW-0489">Methyltransferase</keyword>
<comment type="caution">
    <text evidence="12">The sequence shown here is derived from an EMBL/GenBank/DDBJ whole genome shotgun (WGS) entry which is preliminary data.</text>
</comment>
<reference evidence="12" key="1">
    <citation type="submission" date="2022-10" db="EMBL/GenBank/DDBJ databases">
        <title>Sifting through the core-genome to identify putative cross-protective antigens against Riemerella anatipestifer.</title>
        <authorList>
            <person name="Zheng X."/>
            <person name="Zhang W."/>
        </authorList>
    </citation>
    <scope>NUCLEOTIDE SEQUENCE</scope>
    <source>
        <strain evidence="12">ZWRA178</strain>
    </source>
</reference>
<dbReference type="Gene3D" id="3.30.160.70">
    <property type="entry name" value="Methylated DNA-protein cysteine methyltransferase domain"/>
    <property type="match status" value="1"/>
</dbReference>
<proteinExistence type="inferred from homology"/>
<evidence type="ECO:0000313" key="12">
    <source>
        <dbReference type="EMBL" id="MCW0524054.1"/>
    </source>
</evidence>
<comment type="miscellaneous">
    <text evidence="9">This enzyme catalyzes only one turnover and therefore is not strictly catalytic. According to one definition, an enzyme is a biocatalyst that acts repeatedly and over many reaction cycles.</text>
</comment>
<sequence length="172" mass="19399">MLYSKTINTPLGEMIAIADDNGIYLLEFTDKKHLDTELKKLYSTLNNSNIKETSNPNLETLEKELNLYFNQSLKEFSVPIQLLGTPFQKQVWQTLLKIPYGSTKSYLQQAIMMDSPKAVRAVANANSLNKIAIIVPCHRVIGSNGTLTGYAGGLWRKEELLQLEKSLVHQQD</sequence>
<dbReference type="Pfam" id="PF01035">
    <property type="entry name" value="DNA_binding_1"/>
    <property type="match status" value="1"/>
</dbReference>
<evidence type="ECO:0000256" key="3">
    <source>
        <dbReference type="ARBA" id="ARBA00022490"/>
    </source>
</evidence>
<dbReference type="PROSITE" id="PS00374">
    <property type="entry name" value="MGMT"/>
    <property type="match status" value="1"/>
</dbReference>
<dbReference type="Proteomes" id="UP001207440">
    <property type="component" value="Unassembled WGS sequence"/>
</dbReference>
<dbReference type="CDD" id="cd06445">
    <property type="entry name" value="ATase"/>
    <property type="match status" value="1"/>
</dbReference>
<dbReference type="PANTHER" id="PTHR10815:SF5">
    <property type="entry name" value="METHYLATED-DNA--PROTEIN-CYSTEINE METHYLTRANSFERASE"/>
    <property type="match status" value="1"/>
</dbReference>
<comment type="catalytic activity">
    <reaction evidence="1 9">
        <text>a 4-O-methyl-thymidine in DNA + L-cysteinyl-[protein] = a thymidine in DNA + S-methyl-L-cysteinyl-[protein]</text>
        <dbReference type="Rhea" id="RHEA:53428"/>
        <dbReference type="Rhea" id="RHEA-COMP:10131"/>
        <dbReference type="Rhea" id="RHEA-COMP:10132"/>
        <dbReference type="Rhea" id="RHEA-COMP:13555"/>
        <dbReference type="Rhea" id="RHEA-COMP:13556"/>
        <dbReference type="ChEBI" id="CHEBI:29950"/>
        <dbReference type="ChEBI" id="CHEBI:82612"/>
        <dbReference type="ChEBI" id="CHEBI:137386"/>
        <dbReference type="ChEBI" id="CHEBI:137387"/>
        <dbReference type="EC" id="2.1.1.63"/>
    </reaction>
</comment>
<dbReference type="InterPro" id="IPR014048">
    <property type="entry name" value="MethylDNA_cys_MeTrfase_DNA-bd"/>
</dbReference>
<dbReference type="InterPro" id="IPR001497">
    <property type="entry name" value="MethylDNA_cys_MeTrfase_AS"/>
</dbReference>
<feature type="domain" description="Methylguanine DNA methyltransferase ribonuclease-like" evidence="11">
    <location>
        <begin position="2"/>
        <end position="81"/>
    </location>
</feature>
<dbReference type="InterPro" id="IPR036217">
    <property type="entry name" value="MethylDNA_cys_MeTrfase_DNAb"/>
</dbReference>